<evidence type="ECO:0000313" key="3">
    <source>
        <dbReference type="Proteomes" id="UP000499080"/>
    </source>
</evidence>
<accession>A0A4Y2HYW5</accession>
<dbReference type="SMART" id="SM00225">
    <property type="entry name" value="BTB"/>
    <property type="match status" value="1"/>
</dbReference>
<dbReference type="OrthoDB" id="6434522at2759"/>
<dbReference type="Gene3D" id="1.25.40.420">
    <property type="match status" value="1"/>
</dbReference>
<dbReference type="Gene3D" id="3.30.710.10">
    <property type="entry name" value="Potassium Channel Kv1.1, Chain A"/>
    <property type="match status" value="1"/>
</dbReference>
<dbReference type="PANTHER" id="PTHR24413">
    <property type="entry name" value="SPECKLE-TYPE POZ PROTEIN"/>
    <property type="match status" value="1"/>
</dbReference>
<proteinExistence type="predicted"/>
<dbReference type="InterPro" id="IPR011333">
    <property type="entry name" value="SKP1/BTB/POZ_sf"/>
</dbReference>
<protein>
    <submittedName>
        <fullName evidence="2">TD and POZ domain-containing protein 1</fullName>
    </submittedName>
</protein>
<dbReference type="EMBL" id="BGPR01002256">
    <property type="protein sequence ID" value="GBM70523.1"/>
    <property type="molecule type" value="Genomic_DNA"/>
</dbReference>
<dbReference type="InterPro" id="IPR000210">
    <property type="entry name" value="BTB/POZ_dom"/>
</dbReference>
<dbReference type="CDD" id="cd18186">
    <property type="entry name" value="BTB_POZ_ZBTB_KLHL-like"/>
    <property type="match status" value="1"/>
</dbReference>
<sequence length="226" mass="26132">MENISLDCGYRRHPSVSSKCYGKISPKLKRVFESRKQHNIEIQDSLNTSELVNDLKFMYNDAIFSDTEIRTTTKTFRAHKNILSARSPVFRSMLSSDMKEKNSGHVDIIDFEDDTIHRMLLFIYTDSLEDLQFEKAFKFYAAAEKYEILSLKSGCSSFLKKNLCPTNACDVLVLADLHNDDDLKTAVQDYILGQCKQIFLSQEWKDFMNTNLKLAADVMYKKVCQE</sequence>
<dbReference type="PROSITE" id="PS50097">
    <property type="entry name" value="BTB"/>
    <property type="match status" value="1"/>
</dbReference>
<dbReference type="AlphaFoldDB" id="A0A4Y2HYW5"/>
<gene>
    <name evidence="2" type="primary">Tdpoz1_23</name>
    <name evidence="2" type="ORF">AVEN_35703_1</name>
</gene>
<dbReference type="Pfam" id="PF00651">
    <property type="entry name" value="BTB"/>
    <property type="match status" value="1"/>
</dbReference>
<dbReference type="SUPFAM" id="SSF54695">
    <property type="entry name" value="POZ domain"/>
    <property type="match status" value="1"/>
</dbReference>
<name>A0A4Y2HYW5_ARAVE</name>
<feature type="domain" description="BTB" evidence="1">
    <location>
        <begin position="65"/>
        <end position="132"/>
    </location>
</feature>
<organism evidence="2 3">
    <name type="scientific">Araneus ventricosus</name>
    <name type="common">Orbweaver spider</name>
    <name type="synonym">Epeira ventricosa</name>
    <dbReference type="NCBI Taxonomy" id="182803"/>
    <lineage>
        <taxon>Eukaryota</taxon>
        <taxon>Metazoa</taxon>
        <taxon>Ecdysozoa</taxon>
        <taxon>Arthropoda</taxon>
        <taxon>Chelicerata</taxon>
        <taxon>Arachnida</taxon>
        <taxon>Araneae</taxon>
        <taxon>Araneomorphae</taxon>
        <taxon>Entelegynae</taxon>
        <taxon>Araneoidea</taxon>
        <taxon>Araneidae</taxon>
        <taxon>Araneus</taxon>
    </lineage>
</organism>
<keyword evidence="3" id="KW-1185">Reference proteome</keyword>
<reference evidence="2 3" key="1">
    <citation type="journal article" date="2019" name="Sci. Rep.">
        <title>Orb-weaving spider Araneus ventricosus genome elucidates the spidroin gene catalogue.</title>
        <authorList>
            <person name="Kono N."/>
            <person name="Nakamura H."/>
            <person name="Ohtoshi R."/>
            <person name="Moran D.A.P."/>
            <person name="Shinohara A."/>
            <person name="Yoshida Y."/>
            <person name="Fujiwara M."/>
            <person name="Mori M."/>
            <person name="Tomita M."/>
            <person name="Arakawa K."/>
        </authorList>
    </citation>
    <scope>NUCLEOTIDE SEQUENCE [LARGE SCALE GENOMIC DNA]</scope>
</reference>
<evidence type="ECO:0000259" key="1">
    <source>
        <dbReference type="PROSITE" id="PS50097"/>
    </source>
</evidence>
<dbReference type="Proteomes" id="UP000499080">
    <property type="component" value="Unassembled WGS sequence"/>
</dbReference>
<evidence type="ECO:0000313" key="2">
    <source>
        <dbReference type="EMBL" id="GBM70523.1"/>
    </source>
</evidence>
<comment type="caution">
    <text evidence="2">The sequence shown here is derived from an EMBL/GenBank/DDBJ whole genome shotgun (WGS) entry which is preliminary data.</text>
</comment>